<keyword evidence="5" id="KW-0326">Glycosidase</keyword>
<dbReference type="InterPro" id="IPR012341">
    <property type="entry name" value="6hp_glycosidase-like_sf"/>
</dbReference>
<evidence type="ECO:0000259" key="3">
    <source>
        <dbReference type="Pfam" id="PF21307"/>
    </source>
</evidence>
<evidence type="ECO:0000256" key="1">
    <source>
        <dbReference type="SAM" id="MobiDB-lite"/>
    </source>
</evidence>
<dbReference type="Gene3D" id="1.50.10.10">
    <property type="match status" value="1"/>
</dbReference>
<dbReference type="SUPFAM" id="SSF48208">
    <property type="entry name" value="Six-hairpin glycosidases"/>
    <property type="match status" value="1"/>
</dbReference>
<dbReference type="InterPro" id="IPR027414">
    <property type="entry name" value="GH95_N_dom"/>
</dbReference>
<dbReference type="Gene3D" id="2.70.98.50">
    <property type="entry name" value="putative glycoside hydrolase family protein from bacillus halodurans"/>
    <property type="match status" value="1"/>
</dbReference>
<dbReference type="PIRSF" id="PIRSF007663">
    <property type="entry name" value="UCP007663"/>
    <property type="match status" value="1"/>
</dbReference>
<evidence type="ECO:0000259" key="2">
    <source>
        <dbReference type="Pfam" id="PF14498"/>
    </source>
</evidence>
<evidence type="ECO:0000313" key="6">
    <source>
        <dbReference type="Proteomes" id="UP001240250"/>
    </source>
</evidence>
<dbReference type="GO" id="GO:0004560">
    <property type="term" value="F:alpha-L-fucosidase activity"/>
    <property type="evidence" value="ECO:0007669"/>
    <property type="project" value="UniProtKB-EC"/>
</dbReference>
<reference evidence="5 6" key="1">
    <citation type="submission" date="2023-07" db="EMBL/GenBank/DDBJ databases">
        <title>Sequencing the genomes of 1000 actinobacteria strains.</title>
        <authorList>
            <person name="Klenk H.-P."/>
        </authorList>
    </citation>
    <scope>NUCLEOTIDE SEQUENCE [LARGE SCALE GENOMIC DNA]</scope>
    <source>
        <strain evidence="5 6">DSM 14785</strain>
    </source>
</reference>
<dbReference type="InterPro" id="IPR049053">
    <property type="entry name" value="AFCA-like_C"/>
</dbReference>
<feature type="region of interest" description="Disordered" evidence="1">
    <location>
        <begin position="176"/>
        <end position="200"/>
    </location>
</feature>
<dbReference type="InterPro" id="IPR016518">
    <property type="entry name" value="Alpha-L-fucosidase"/>
</dbReference>
<keyword evidence="5" id="KW-0378">Hydrolase</keyword>
<feature type="domain" description="Glycosyl hydrolase family 95 N-terminal" evidence="2">
    <location>
        <begin position="13"/>
        <end position="165"/>
    </location>
</feature>
<keyword evidence="6" id="KW-1185">Reference proteome</keyword>
<dbReference type="InterPro" id="IPR054363">
    <property type="entry name" value="GH95_cat"/>
</dbReference>
<evidence type="ECO:0000313" key="5">
    <source>
        <dbReference type="EMBL" id="MDQ0425873.1"/>
    </source>
</evidence>
<feature type="domain" description="Alpha fucosidase A-like C-terminal" evidence="3">
    <location>
        <begin position="784"/>
        <end position="838"/>
    </location>
</feature>
<name>A0ABU0GLC3_9CELL</name>
<dbReference type="Pfam" id="PF22124">
    <property type="entry name" value="Glyco_hydro_95_cat"/>
    <property type="match status" value="1"/>
</dbReference>
<accession>A0ABU0GLC3</accession>
<dbReference type="EMBL" id="JAUSVM010000001">
    <property type="protein sequence ID" value="MDQ0425873.1"/>
    <property type="molecule type" value="Genomic_DNA"/>
</dbReference>
<protein>
    <submittedName>
        <fullName evidence="5">Alpha-L-fucosidase 2</fullName>
        <ecNumber evidence="5">3.2.1.51</ecNumber>
    </submittedName>
</protein>
<sequence>MDDEVGATTRLQLRLDAPAERWTDAFPVGNGRIGAMVHGGTAHELVQVNDDTCWSGAPLDGPPRPVGPLGDDDPPAVVERARARLAAGDPLGAEREVQRLQTGWSQAYQPLVDVELDHPAAAGDDGYRRVLDLGRGVVTTTWRAADGTPWRQDVRVSHPDRALLLERASLPVVASPGAAAPGGGGAASPGPVPAGAGDAPHDVRVRLASRHPWAVAPTSAHRGSADDPARGRARVVLRAAVDLPSDVLPDYSGEPDLVTYGGRAVHAGVAVAVLADGPGATVDVADGEVRVRGAGRVRVVLTTATDHDVAAGTLHGDRARVAAEARAALDAALADLDGLPARQEADHGALMGRVELDLRAPGEDPPTAGADGPGPVPDLPLDARLVRHAHGAPDPHLAVLAFQYGRHLTVSGSRPGTLPLNLQGIWNPHVQPPWNANYTININTEMNYWPTLVGDLAECHEPLLAWLDRLAAAGEATARTLHGARGWVAHHNSDAWCFTGPTGRGRDSVSWSWWPFGGVWLARHVVDHHDWTGDDDALRRHWSVVRGAALFVLDTLVELPDGSLGTAPATSPEHHYLLPDGRHAAAGVSTTSDLAMARDLLDHVRRLAPVVGERDEDLLAAVDGALDRLPTERVAPDGRLAEWSADVPDAEPAHRHQSHLYRVFPGTSIDPDAAPALAAAARRTLDARGPDSTGWSLAWRLALRARLRDPDGVTALVTAFLHPVDADPADLPPAAAPAAERGGVYRSLLCAHPPFQIDGNLGFTAGLAEVLVQAHRRGPDGVREVHLLPALPAAWPSGRVRGLRLRGGLRLVDLAWRDGRVVRAVLAAERRVVVDVREGAERRQVVVRPGEPTVAVG</sequence>
<dbReference type="PANTHER" id="PTHR31084:SF0">
    <property type="entry name" value="ALPHA-L-FUCOSIDASE 2"/>
    <property type="match status" value="1"/>
</dbReference>
<organism evidence="5 6">
    <name type="scientific">Cellulomonas iranensis</name>
    <dbReference type="NCBI Taxonomy" id="76862"/>
    <lineage>
        <taxon>Bacteria</taxon>
        <taxon>Bacillati</taxon>
        <taxon>Actinomycetota</taxon>
        <taxon>Actinomycetes</taxon>
        <taxon>Micrococcales</taxon>
        <taxon>Cellulomonadaceae</taxon>
        <taxon>Cellulomonas</taxon>
    </lineage>
</organism>
<feature type="domain" description="Glycosyl hydrolase family 95 catalytic" evidence="4">
    <location>
        <begin position="339"/>
        <end position="771"/>
    </location>
</feature>
<dbReference type="Pfam" id="PF21307">
    <property type="entry name" value="Glyco_hydro_95_C"/>
    <property type="match status" value="1"/>
</dbReference>
<dbReference type="Pfam" id="PF14498">
    <property type="entry name" value="Glyco_hyd_65N_2"/>
    <property type="match status" value="1"/>
</dbReference>
<dbReference type="RefSeq" id="WP_307416599.1">
    <property type="nucleotide sequence ID" value="NZ_JAUSVM010000001.1"/>
</dbReference>
<dbReference type="InterPro" id="IPR008928">
    <property type="entry name" value="6-hairpin_glycosidase_sf"/>
</dbReference>
<comment type="caution">
    <text evidence="5">The sequence shown here is derived from an EMBL/GenBank/DDBJ whole genome shotgun (WGS) entry which is preliminary data.</text>
</comment>
<dbReference type="Proteomes" id="UP001240250">
    <property type="component" value="Unassembled WGS sequence"/>
</dbReference>
<dbReference type="PANTHER" id="PTHR31084">
    <property type="entry name" value="ALPHA-L-FUCOSIDASE 2"/>
    <property type="match status" value="1"/>
</dbReference>
<gene>
    <name evidence="5" type="ORF">JO380_002254</name>
</gene>
<proteinExistence type="predicted"/>
<dbReference type="EC" id="3.2.1.51" evidence="5"/>
<evidence type="ECO:0000259" key="4">
    <source>
        <dbReference type="Pfam" id="PF22124"/>
    </source>
</evidence>